<keyword evidence="2" id="KW-1185">Reference proteome</keyword>
<dbReference type="PROSITE" id="PS51257">
    <property type="entry name" value="PROKAR_LIPOPROTEIN"/>
    <property type="match status" value="1"/>
</dbReference>
<sequence length="145" mass="16876">MNSIYKVFILVFSLSFLSCNFNSTYRNRTLDKNEAEIITNKLYEFLEKDEFSNATSLFSSKFLEVTPLDSLNKMFLDVKSLGKYEGRALSNFETFVVEGSNPKSEYIFIYDVNYEKFPSQETIRLEKEGDSIKIVTYQIHSDGFN</sequence>
<reference evidence="1 2" key="1">
    <citation type="submission" date="2018-11" db="EMBL/GenBank/DDBJ databases">
        <title>Flavobacterium sp. nov., YIM 102701-2 draft genome.</title>
        <authorList>
            <person name="Li G."/>
            <person name="Jiang Y."/>
        </authorList>
    </citation>
    <scope>NUCLEOTIDE SEQUENCE [LARGE SCALE GENOMIC DNA]</scope>
    <source>
        <strain evidence="1 2">YIM 102701-2</strain>
    </source>
</reference>
<evidence type="ECO:0008006" key="3">
    <source>
        <dbReference type="Google" id="ProtNLM"/>
    </source>
</evidence>
<organism evidence="1 2">
    <name type="scientific">Paenimyroides tangerinum</name>
    <dbReference type="NCBI Taxonomy" id="2488728"/>
    <lineage>
        <taxon>Bacteria</taxon>
        <taxon>Pseudomonadati</taxon>
        <taxon>Bacteroidota</taxon>
        <taxon>Flavobacteriia</taxon>
        <taxon>Flavobacteriales</taxon>
        <taxon>Flavobacteriaceae</taxon>
        <taxon>Paenimyroides</taxon>
    </lineage>
</organism>
<dbReference type="AlphaFoldDB" id="A0A3P3W640"/>
<dbReference type="EMBL" id="RQVQ01000015">
    <property type="protein sequence ID" value="RRJ90625.1"/>
    <property type="molecule type" value="Genomic_DNA"/>
</dbReference>
<gene>
    <name evidence="1" type="ORF">EG240_07995</name>
</gene>
<dbReference type="OrthoDB" id="883394at2"/>
<accession>A0A3P3W640</accession>
<dbReference type="RefSeq" id="WP_125018869.1">
    <property type="nucleotide sequence ID" value="NZ_RQVQ01000015.1"/>
</dbReference>
<name>A0A3P3W640_9FLAO</name>
<protein>
    <recommendedName>
        <fullName evidence="3">DUF4019 domain-containing protein</fullName>
    </recommendedName>
</protein>
<proteinExistence type="predicted"/>
<dbReference type="Proteomes" id="UP000275719">
    <property type="component" value="Unassembled WGS sequence"/>
</dbReference>
<comment type="caution">
    <text evidence="1">The sequence shown here is derived from an EMBL/GenBank/DDBJ whole genome shotgun (WGS) entry which is preliminary data.</text>
</comment>
<evidence type="ECO:0000313" key="1">
    <source>
        <dbReference type="EMBL" id="RRJ90625.1"/>
    </source>
</evidence>
<evidence type="ECO:0000313" key="2">
    <source>
        <dbReference type="Proteomes" id="UP000275719"/>
    </source>
</evidence>